<gene>
    <name evidence="2" type="ORF">D3874_13710</name>
</gene>
<keyword evidence="3" id="KW-1185">Reference proteome</keyword>
<dbReference type="NCBIfam" id="NF040576">
    <property type="entry name" value="T2SS_GspM_XpsM"/>
    <property type="match status" value="1"/>
</dbReference>
<organism evidence="2 3">
    <name type="scientific">Oleomonas cavernae</name>
    <dbReference type="NCBI Taxonomy" id="2320859"/>
    <lineage>
        <taxon>Bacteria</taxon>
        <taxon>Pseudomonadati</taxon>
        <taxon>Pseudomonadota</taxon>
        <taxon>Alphaproteobacteria</taxon>
        <taxon>Acetobacterales</taxon>
        <taxon>Acetobacteraceae</taxon>
        <taxon>Oleomonas</taxon>
    </lineage>
</organism>
<dbReference type="EMBL" id="QYUK01000011">
    <property type="protein sequence ID" value="RJF87946.1"/>
    <property type="molecule type" value="Genomic_DNA"/>
</dbReference>
<evidence type="ECO:0000313" key="2">
    <source>
        <dbReference type="EMBL" id="RJF87946.1"/>
    </source>
</evidence>
<evidence type="ECO:0000256" key="1">
    <source>
        <dbReference type="SAM" id="MobiDB-lite"/>
    </source>
</evidence>
<dbReference type="AlphaFoldDB" id="A0A418WD96"/>
<comment type="caution">
    <text evidence="2">The sequence shown here is derived from an EMBL/GenBank/DDBJ whole genome shotgun (WGS) entry which is preliminary data.</text>
</comment>
<protein>
    <recommendedName>
        <fullName evidence="4">General secretion pathway protein GspM</fullName>
    </recommendedName>
</protein>
<dbReference type="InterPro" id="IPR034756">
    <property type="entry name" value="T2SSM_b"/>
</dbReference>
<sequence length="201" mass="21400">MKPLSPRERRLIAVGLAVAAVVLVLGFVVQPIVEGFVDRASAREDLEAEYQRNARILDGAVTWRELASRQAETMPNFALVADDAASALNILQTRLSDVLSQEGGTIRSVGEREASRADRVGVGADAEMTLPQLYRSLARLEHEDPYVLVESLAIAAVREGGTDGANRLSVRLEISAPILVRPPEAGEAPGTAPAAPVRDGG</sequence>
<dbReference type="OrthoDB" id="7572100at2"/>
<dbReference type="Pfam" id="PF10741">
    <property type="entry name" value="T2SSM_b"/>
    <property type="match status" value="1"/>
</dbReference>
<proteinExistence type="predicted"/>
<dbReference type="Proteomes" id="UP000284605">
    <property type="component" value="Unassembled WGS sequence"/>
</dbReference>
<reference evidence="2 3" key="1">
    <citation type="submission" date="2018-09" db="EMBL/GenBank/DDBJ databases">
        <authorList>
            <person name="Zhu H."/>
        </authorList>
    </citation>
    <scope>NUCLEOTIDE SEQUENCE [LARGE SCALE GENOMIC DNA]</scope>
    <source>
        <strain evidence="2 3">K1W22B-8</strain>
    </source>
</reference>
<feature type="region of interest" description="Disordered" evidence="1">
    <location>
        <begin position="182"/>
        <end position="201"/>
    </location>
</feature>
<evidence type="ECO:0000313" key="3">
    <source>
        <dbReference type="Proteomes" id="UP000284605"/>
    </source>
</evidence>
<evidence type="ECO:0008006" key="4">
    <source>
        <dbReference type="Google" id="ProtNLM"/>
    </source>
</evidence>
<name>A0A418WD96_9PROT</name>
<accession>A0A418WD96</accession>
<dbReference type="RefSeq" id="WP_119778581.1">
    <property type="nucleotide sequence ID" value="NZ_QYUK01000011.1"/>
</dbReference>